<dbReference type="PROSITE" id="PS51673">
    <property type="entry name" value="SUZ"/>
    <property type="match status" value="1"/>
</dbReference>
<feature type="region of interest" description="Disordered" evidence="1">
    <location>
        <begin position="1"/>
        <end position="267"/>
    </location>
</feature>
<feature type="compositionally biased region" description="Basic and acidic residues" evidence="1">
    <location>
        <begin position="60"/>
        <end position="70"/>
    </location>
</feature>
<feature type="compositionally biased region" description="Pro residues" evidence="1">
    <location>
        <begin position="254"/>
        <end position="265"/>
    </location>
</feature>
<dbReference type="InterPro" id="IPR024771">
    <property type="entry name" value="SUZ"/>
</dbReference>
<accession>A0ABR0S4R1</accession>
<feature type="compositionally biased region" description="Pro residues" evidence="1">
    <location>
        <begin position="190"/>
        <end position="206"/>
    </location>
</feature>
<feature type="compositionally biased region" description="Polar residues" evidence="1">
    <location>
        <begin position="94"/>
        <end position="106"/>
    </location>
</feature>
<keyword evidence="4" id="KW-1185">Reference proteome</keyword>
<feature type="compositionally biased region" description="Low complexity" evidence="1">
    <location>
        <begin position="171"/>
        <end position="183"/>
    </location>
</feature>
<reference evidence="3 4" key="1">
    <citation type="submission" date="2024-01" db="EMBL/GenBank/DDBJ databases">
        <title>Complete genome of Cladobotryum mycophilum ATHUM6906.</title>
        <authorList>
            <person name="Christinaki A.C."/>
            <person name="Myridakis A.I."/>
            <person name="Kouvelis V.N."/>
        </authorList>
    </citation>
    <scope>NUCLEOTIDE SEQUENCE [LARGE SCALE GENOMIC DNA]</scope>
    <source>
        <strain evidence="3 4">ATHUM6906</strain>
    </source>
</reference>
<gene>
    <name evidence="3" type="ORF">PT974_11263</name>
</gene>
<dbReference type="EMBL" id="JAVFKD010000016">
    <property type="protein sequence ID" value="KAK5987145.1"/>
    <property type="molecule type" value="Genomic_DNA"/>
</dbReference>
<feature type="domain" description="SUZ" evidence="2">
    <location>
        <begin position="1"/>
        <end position="81"/>
    </location>
</feature>
<sequence>MDPPVTASTSNTPPPAVLPRKIMRRGQDDEGGMMSAGASKATSETGSDGKDKQPLASQKLSREEREEKYKLARQRIFGSTEETPPENDGDYGMSRTSSVSATNKSASGKRAKITKQRRDDSDSFETRRQYTPYWGPQQQTWVPQPQAQYVPPAAGQFSAQPAPTYPQQMGPAYAQQPAVYPAAPSTPQNPTYPPYSMPQQYPPPPAQQRFQPVQPGGSPMTAYGSPVLSAAPPQPQGWQPGFNSPGYQARGPTPGGPPPGQPGIPYPFGQLPANLNPHDPKSQHPIPGSYNRNHAFNPKTQSFVPGGNGMPPQPLQPPFTAPGSHHSSPQIGTPHLAFGPHPSTIPPPYGGGYNMARQGSNNSMASYYAPPHITPPHVQHGPPPMQNMQNMQNMQHIPLSIYLRISRRLTFPTDRLFPRDQTKCLAVTYPPMATRQHCRRSQLPEFNEHQN</sequence>
<dbReference type="Proteomes" id="UP001338125">
    <property type="component" value="Unassembled WGS sequence"/>
</dbReference>
<proteinExistence type="predicted"/>
<evidence type="ECO:0000313" key="3">
    <source>
        <dbReference type="EMBL" id="KAK5987145.1"/>
    </source>
</evidence>
<evidence type="ECO:0000259" key="2">
    <source>
        <dbReference type="PROSITE" id="PS51673"/>
    </source>
</evidence>
<dbReference type="Pfam" id="PF12752">
    <property type="entry name" value="SUZ"/>
    <property type="match status" value="1"/>
</dbReference>
<evidence type="ECO:0000313" key="4">
    <source>
        <dbReference type="Proteomes" id="UP001338125"/>
    </source>
</evidence>
<organism evidence="3 4">
    <name type="scientific">Cladobotryum mycophilum</name>
    <dbReference type="NCBI Taxonomy" id="491253"/>
    <lineage>
        <taxon>Eukaryota</taxon>
        <taxon>Fungi</taxon>
        <taxon>Dikarya</taxon>
        <taxon>Ascomycota</taxon>
        <taxon>Pezizomycotina</taxon>
        <taxon>Sordariomycetes</taxon>
        <taxon>Hypocreomycetidae</taxon>
        <taxon>Hypocreales</taxon>
        <taxon>Hypocreaceae</taxon>
        <taxon>Cladobotryum</taxon>
    </lineage>
</organism>
<feature type="compositionally biased region" description="Polar residues" evidence="1">
    <location>
        <begin position="157"/>
        <end position="167"/>
    </location>
</feature>
<name>A0ABR0S4R1_9HYPO</name>
<evidence type="ECO:0000256" key="1">
    <source>
        <dbReference type="SAM" id="MobiDB-lite"/>
    </source>
</evidence>
<comment type="caution">
    <text evidence="3">The sequence shown here is derived from an EMBL/GenBank/DDBJ whole genome shotgun (WGS) entry which is preliminary data.</text>
</comment>
<protein>
    <recommendedName>
        <fullName evidence="2">SUZ domain-containing protein</fullName>
    </recommendedName>
</protein>
<feature type="compositionally biased region" description="Basic and acidic residues" evidence="1">
    <location>
        <begin position="116"/>
        <end position="128"/>
    </location>
</feature>
<feature type="compositionally biased region" description="Polar residues" evidence="1">
    <location>
        <begin position="1"/>
        <end position="11"/>
    </location>
</feature>
<feature type="compositionally biased region" description="Low complexity" evidence="1">
    <location>
        <begin position="136"/>
        <end position="156"/>
    </location>
</feature>